<dbReference type="Proteomes" id="UP000317568">
    <property type="component" value="Genome"/>
</dbReference>
<feature type="domain" description="MYM-type" evidence="4">
    <location>
        <begin position="49"/>
        <end position="88"/>
    </location>
</feature>
<dbReference type="EMBL" id="MH320548">
    <property type="protein sequence ID" value="AYO87738.1"/>
    <property type="molecule type" value="Genomic_DNA"/>
</dbReference>
<evidence type="ECO:0000313" key="5">
    <source>
        <dbReference type="EMBL" id="AQY16676.1"/>
    </source>
</evidence>
<evidence type="ECO:0000259" key="4">
    <source>
        <dbReference type="Pfam" id="PF06467"/>
    </source>
</evidence>
<organismHost>
    <name type="scientific">Homo sapiens</name>
    <name type="common">Human</name>
    <dbReference type="NCBI Taxonomy" id="9606"/>
</organismHost>
<evidence type="ECO:0000313" key="9">
    <source>
        <dbReference type="EMBL" id="AYO88248.1"/>
    </source>
</evidence>
<dbReference type="Proteomes" id="UP000317891">
    <property type="component" value="Segment"/>
</dbReference>
<evidence type="ECO:0000256" key="1">
    <source>
        <dbReference type="ARBA" id="ARBA00003347"/>
    </source>
</evidence>
<proteinExistence type="predicted"/>
<dbReference type="Pfam" id="PF03295">
    <property type="entry name" value="Pox_TAA1"/>
    <property type="match status" value="1"/>
</dbReference>
<dbReference type="Pfam" id="PF06467">
    <property type="entry name" value="zf-FCS"/>
    <property type="match status" value="1"/>
</dbReference>
<reference evidence="6" key="3">
    <citation type="submission" date="2018-05" db="EMBL/GenBank/DDBJ databases">
        <authorList>
            <person name="Zorec T.M."/>
            <person name="Hosnjak L."/>
            <person name="Kutnjak D."/>
            <person name="Kusar B."/>
            <person name="Trcko K."/>
            <person name="Kocjan B.J."/>
            <person name="Li Y."/>
            <person name="Krizmaric M."/>
            <person name="Miljkovic J."/>
            <person name="Ravnikar M."/>
            <person name="Poljak M."/>
        </authorList>
    </citation>
    <scope>NUCLEOTIDE SEQUENCE</scope>
    <source>
        <strain evidence="6">MCV2_MB98</strain>
        <strain evidence="7">MCV2_MC313</strain>
        <strain evidence="8">MCV2_MC316</strain>
        <strain evidence="9">MCV2_MC332</strain>
        <strain evidence="10">MCV2_MC515</strain>
    </source>
</reference>
<dbReference type="EMBL" id="MH320550">
    <property type="protein sequence ID" value="AYO88078.1"/>
    <property type="molecule type" value="Genomic_DNA"/>
</dbReference>
<evidence type="ECO:0000313" key="10">
    <source>
        <dbReference type="EMBL" id="AYO89126.1"/>
    </source>
</evidence>
<gene>
    <name evidence="5" type="primary">MC103L</name>
</gene>
<dbReference type="EMBL" id="MH320549">
    <property type="protein sequence ID" value="AYO87908.1"/>
    <property type="molecule type" value="Genomic_DNA"/>
</dbReference>
<dbReference type="EMBL" id="MH320551">
    <property type="protein sequence ID" value="AYO88248.1"/>
    <property type="molecule type" value="Genomic_DNA"/>
</dbReference>
<reference evidence="6" key="2">
    <citation type="journal article" date="2018" name="Viruses">
        <title>New Insights into the Evolutionary and Genomic Landscape of Molluscum Contagiosum Virus (MCV) based on Nine MCV1 and Six MCV2 Complete Genome Sequences.</title>
        <authorList>
            <person name="Zorec T."/>
            <person name="Kutnjak D."/>
            <person name="Hosnjak L."/>
            <person name="Kusar B."/>
            <person name="Trcko K."/>
            <person name="Kocjan B."/>
            <person name="Li Y."/>
            <person name="Krizmaric M."/>
            <person name="Miljkovic J."/>
            <person name="Ravnikar M."/>
            <person name="Poljak M."/>
        </authorList>
    </citation>
    <scope>NUCLEOTIDE SEQUENCE [LARGE SCALE GENOMIC DNA]</scope>
    <source>
        <strain evidence="6">MCV2_MB98</strain>
        <strain evidence="7">MCV2_MC313</strain>
        <strain evidence="8">MCV2_MC316</strain>
        <strain evidence="9">MCV2_MC332</strain>
        <strain evidence="10">MCV2_MC515</strain>
    </source>
</reference>
<dbReference type="Proteomes" id="UP000320816">
    <property type="component" value="Segment"/>
</dbReference>
<organism evidence="5">
    <name type="scientific">Molluscum contagiosum virus subtype 2</name>
    <name type="common">MOCV</name>
    <name type="synonym">MCVII</name>
    <dbReference type="NCBI Taxonomy" id="10281"/>
    <lineage>
        <taxon>Viruses</taxon>
        <taxon>Varidnaviria</taxon>
        <taxon>Bamfordvirae</taxon>
        <taxon>Nucleocytoviricota</taxon>
        <taxon>Pokkesviricetes</taxon>
        <taxon>Chitovirales</taxon>
        <taxon>Poxviridae</taxon>
        <taxon>Chordopoxvirinae</taxon>
        <taxon>Molluscipoxvirus</taxon>
        <taxon>Molluscipoxvirus molluscum</taxon>
        <taxon>Molluscum contagiosum virus</taxon>
    </lineage>
</organism>
<name>A0A1S7DLS8_MCV2</name>
<protein>
    <recommendedName>
        <fullName evidence="2">Viral late gene transcription factor 2</fullName>
    </recommendedName>
    <alternativeName>
        <fullName evidence="3">Trans-activator protein A1</fullName>
    </alternativeName>
</protein>
<dbReference type="Proteomes" id="UP000319755">
    <property type="component" value="Genome"/>
</dbReference>
<reference evidence="5" key="1">
    <citation type="journal article" date="2017" name="J. Gen. Virol.">
        <title>Recombination events and variability among full-length genomes of co-circulating molluscum contagiosum virus subtypes 1 and 2.</title>
        <authorList>
            <person name="Lopez-Bueno A."/>
            <person name="Parras-Molto M."/>
            <person name="Lopez-Barrantes O."/>
            <person name="Belda S."/>
            <person name="Alejo A."/>
        </authorList>
    </citation>
    <scope>NUCLEOTIDE SEQUENCE</scope>
    <source>
        <strain evidence="5">Madrid 2016_1</strain>
    </source>
</reference>
<dbReference type="EMBL" id="MH320556">
    <property type="protein sequence ID" value="AYO89126.1"/>
    <property type="molecule type" value="Genomic_DNA"/>
</dbReference>
<dbReference type="InterPro" id="IPR004975">
    <property type="entry name" value="Poxvirus_VLTF2"/>
</dbReference>
<dbReference type="Proteomes" id="UP000320664">
    <property type="component" value="Segment"/>
</dbReference>
<dbReference type="Proteomes" id="UP000315637">
    <property type="component" value="Segment"/>
</dbReference>
<evidence type="ECO:0000313" key="8">
    <source>
        <dbReference type="EMBL" id="AYO88078.1"/>
    </source>
</evidence>
<sequence length="169" mass="19015">MAAPRRISLPRVTISAPRAVLRQERQEPLSCVLPEYYYTVAQLRLQVNPERARCWFCSQAVGAAAWAVETLHGHAVGSFCSRICRDSFASTVRTHVALREEPKVTLLPLVFFQQPEQVLELIRALRSREGIYGTCFFDERAGAVTLTLRSLHEQDEPAAGVFNDARDSK</sequence>
<accession>A0A1S7DLS8</accession>
<evidence type="ECO:0000313" key="7">
    <source>
        <dbReference type="EMBL" id="AYO87908.1"/>
    </source>
</evidence>
<dbReference type="InterPro" id="IPR010507">
    <property type="entry name" value="Znf_MYM"/>
</dbReference>
<evidence type="ECO:0000256" key="2">
    <source>
        <dbReference type="ARBA" id="ARBA00021728"/>
    </source>
</evidence>
<evidence type="ECO:0000313" key="6">
    <source>
        <dbReference type="EMBL" id="AYO87738.1"/>
    </source>
</evidence>
<evidence type="ECO:0000256" key="3">
    <source>
        <dbReference type="ARBA" id="ARBA00029582"/>
    </source>
</evidence>
<dbReference type="GO" id="GO:0008270">
    <property type="term" value="F:zinc ion binding"/>
    <property type="evidence" value="ECO:0007669"/>
    <property type="project" value="InterPro"/>
</dbReference>
<dbReference type="EMBL" id="KY040274">
    <property type="protein sequence ID" value="AQY16676.1"/>
    <property type="molecule type" value="Genomic_DNA"/>
</dbReference>
<comment type="function">
    <text evidence="1">Acts with RNA polymerase to initiate transcription from late gene promoters.</text>
</comment>